<evidence type="ECO:0000313" key="2">
    <source>
        <dbReference type="EMBL" id="OWM71754.1"/>
    </source>
</evidence>
<protein>
    <recommendedName>
        <fullName evidence="1">NAF domain-containing protein</fullName>
    </recommendedName>
</protein>
<reference evidence="3" key="1">
    <citation type="journal article" date="2017" name="Plant J.">
        <title>The pomegranate (Punica granatum L.) genome and the genomics of punicalagin biosynthesis.</title>
        <authorList>
            <person name="Qin G."/>
            <person name="Xu C."/>
            <person name="Ming R."/>
            <person name="Tang H."/>
            <person name="Guyot R."/>
            <person name="Kramer E.M."/>
            <person name="Hu Y."/>
            <person name="Yi X."/>
            <person name="Qi Y."/>
            <person name="Xu X."/>
            <person name="Gao Z."/>
            <person name="Pan H."/>
            <person name="Jian J."/>
            <person name="Tian Y."/>
            <person name="Yue Z."/>
            <person name="Xu Y."/>
        </authorList>
    </citation>
    <scope>NUCLEOTIDE SEQUENCE [LARGE SCALE GENOMIC DNA]</scope>
    <source>
        <strain evidence="3">cv. Dabenzi</strain>
    </source>
</reference>
<dbReference type="InterPro" id="IPR018451">
    <property type="entry name" value="NAF/FISL_domain"/>
</dbReference>
<name>A0A218WFX9_PUNGR</name>
<gene>
    <name evidence="2" type="ORF">CDL15_Pgr005942</name>
</gene>
<sequence>MNAFEMVTLPQGLNLSALFDRRQVYEVASCLFMVDVRKTGGDTLKYHKVCLIFHNIGSNKLAIDNGHDLKFYVLAWTLVERIG</sequence>
<dbReference type="Gene3D" id="3.30.310.80">
    <property type="entry name" value="Kinase associated domain 1, KA1"/>
    <property type="match status" value="1"/>
</dbReference>
<dbReference type="PROSITE" id="PS50816">
    <property type="entry name" value="NAF"/>
    <property type="match status" value="1"/>
</dbReference>
<dbReference type="AlphaFoldDB" id="A0A218WFX9"/>
<dbReference type="EMBL" id="MTKT01004399">
    <property type="protein sequence ID" value="OWM71754.1"/>
    <property type="molecule type" value="Genomic_DNA"/>
</dbReference>
<comment type="caution">
    <text evidence="2">The sequence shown here is derived from an EMBL/GenBank/DDBJ whole genome shotgun (WGS) entry which is preliminary data.</text>
</comment>
<feature type="domain" description="NAF" evidence="1">
    <location>
        <begin position="1"/>
        <end position="20"/>
    </location>
</feature>
<dbReference type="Proteomes" id="UP000197138">
    <property type="component" value="Unassembled WGS sequence"/>
</dbReference>
<accession>A0A218WFX9</accession>
<proteinExistence type="predicted"/>
<evidence type="ECO:0000313" key="3">
    <source>
        <dbReference type="Proteomes" id="UP000197138"/>
    </source>
</evidence>
<organism evidence="2 3">
    <name type="scientific">Punica granatum</name>
    <name type="common">Pomegranate</name>
    <dbReference type="NCBI Taxonomy" id="22663"/>
    <lineage>
        <taxon>Eukaryota</taxon>
        <taxon>Viridiplantae</taxon>
        <taxon>Streptophyta</taxon>
        <taxon>Embryophyta</taxon>
        <taxon>Tracheophyta</taxon>
        <taxon>Spermatophyta</taxon>
        <taxon>Magnoliopsida</taxon>
        <taxon>eudicotyledons</taxon>
        <taxon>Gunneridae</taxon>
        <taxon>Pentapetalae</taxon>
        <taxon>rosids</taxon>
        <taxon>malvids</taxon>
        <taxon>Myrtales</taxon>
        <taxon>Lythraceae</taxon>
        <taxon>Punica</taxon>
    </lineage>
</organism>
<dbReference type="GO" id="GO:0007165">
    <property type="term" value="P:signal transduction"/>
    <property type="evidence" value="ECO:0007669"/>
    <property type="project" value="InterPro"/>
</dbReference>
<evidence type="ECO:0000259" key="1">
    <source>
        <dbReference type="PROSITE" id="PS50816"/>
    </source>
</evidence>